<evidence type="ECO:0000259" key="3">
    <source>
        <dbReference type="PROSITE" id="PS51138"/>
    </source>
</evidence>
<feature type="domain" description="ENT" evidence="3">
    <location>
        <begin position="333"/>
        <end position="393"/>
    </location>
</feature>
<organism evidence="4 5">
    <name type="scientific">Stephania japonica</name>
    <dbReference type="NCBI Taxonomy" id="461633"/>
    <lineage>
        <taxon>Eukaryota</taxon>
        <taxon>Viridiplantae</taxon>
        <taxon>Streptophyta</taxon>
        <taxon>Embryophyta</taxon>
        <taxon>Tracheophyta</taxon>
        <taxon>Spermatophyta</taxon>
        <taxon>Magnoliopsida</taxon>
        <taxon>Ranunculales</taxon>
        <taxon>Menispermaceae</taxon>
        <taxon>Menispermoideae</taxon>
        <taxon>Cissampelideae</taxon>
        <taxon>Stephania</taxon>
    </lineage>
</organism>
<name>A0AAP0K5U9_9MAGN</name>
<evidence type="ECO:0000313" key="4">
    <source>
        <dbReference type="EMBL" id="KAK9146548.1"/>
    </source>
</evidence>
<dbReference type="PROSITE" id="PS51138">
    <property type="entry name" value="ENT"/>
    <property type="match status" value="1"/>
</dbReference>
<dbReference type="GO" id="GO:0005634">
    <property type="term" value="C:nucleus"/>
    <property type="evidence" value="ECO:0007669"/>
    <property type="project" value="UniProtKB-SubCell"/>
</dbReference>
<accession>A0AAP0K5U9</accession>
<dbReference type="Proteomes" id="UP001417504">
    <property type="component" value="Unassembled WGS sequence"/>
</dbReference>
<dbReference type="CDD" id="cd20406">
    <property type="entry name" value="Tudor_Agenet_AtDUF_rpt2_4"/>
    <property type="match status" value="1"/>
</dbReference>
<comment type="caution">
    <text evidence="4">The sequence shown here is derived from an EMBL/GenBank/DDBJ whole genome shotgun (WGS) entry which is preliminary data.</text>
</comment>
<dbReference type="PANTHER" id="PTHR31917:SF59">
    <property type="entry name" value="ENT DOMAIN-CONTAINING PROTEIN"/>
    <property type="match status" value="1"/>
</dbReference>
<comment type="subcellular location">
    <subcellularLocation>
        <location evidence="1">Nucleus</location>
    </subcellularLocation>
</comment>
<evidence type="ECO:0000313" key="5">
    <source>
        <dbReference type="Proteomes" id="UP001417504"/>
    </source>
</evidence>
<gene>
    <name evidence="4" type="ORF">Sjap_006451</name>
</gene>
<sequence>MKFKEGERIEVLRGNKRQSFSWLPGEIVSANGDDYTIRYQLFLNAEAEPVLEKVSQRSIRPQPPPVKEKDKWALGDIVEVFDLHCWKVGKVVKMLKNDRYLVRLCEQIQLKEFHESCLRVRQAWQKKKWIVVKKAAVHKKSNKKRNYDGHTQSECSLHFGDESSGKFQHPLQQTYLKRKHEGLGKLSPRIKTMKRNHDTDFQSHVNDDVGDEVGRMRRKTIDVERREQVRMNSLKQVDNVSSNKANVAKRCIIRSSEMDAQIERLNNHPSDPFAMAVQVTEVSNEFSVASCSDSNFLDCAVQSSWESCRDVSCSYSDDTESFLPTTSADNCELDYCVHELEVHAYRKTMQALYATGPLSWDQESLLTNLRLSLNISTDEHLLQLRQLLSLQIL</sequence>
<reference evidence="4 5" key="1">
    <citation type="submission" date="2024-01" db="EMBL/GenBank/DDBJ databases">
        <title>Genome assemblies of Stephania.</title>
        <authorList>
            <person name="Yang L."/>
        </authorList>
    </citation>
    <scope>NUCLEOTIDE SEQUENCE [LARGE SCALE GENOMIC DNA]</scope>
    <source>
        <strain evidence="4">QJT</strain>
        <tissue evidence="4">Leaf</tissue>
    </source>
</reference>
<dbReference type="PANTHER" id="PTHR31917">
    <property type="entry name" value="AGENET DOMAIN-CONTAINING PROTEIN-RELATED"/>
    <property type="match status" value="1"/>
</dbReference>
<dbReference type="SMART" id="SM01191">
    <property type="entry name" value="ENT"/>
    <property type="match status" value="1"/>
</dbReference>
<dbReference type="AlphaFoldDB" id="A0AAP0K5U9"/>
<protein>
    <recommendedName>
        <fullName evidence="3">ENT domain-containing protein</fullName>
    </recommendedName>
</protein>
<keyword evidence="2" id="KW-0539">Nucleus</keyword>
<proteinExistence type="predicted"/>
<dbReference type="InterPro" id="IPR005491">
    <property type="entry name" value="ENT_dom"/>
</dbReference>
<keyword evidence="5" id="KW-1185">Reference proteome</keyword>
<dbReference type="Pfam" id="PF03735">
    <property type="entry name" value="ENT"/>
    <property type="match status" value="1"/>
</dbReference>
<dbReference type="SUPFAM" id="SSF158639">
    <property type="entry name" value="ENT-like"/>
    <property type="match status" value="1"/>
</dbReference>
<evidence type="ECO:0000256" key="2">
    <source>
        <dbReference type="ARBA" id="ARBA00023242"/>
    </source>
</evidence>
<dbReference type="SMART" id="SM00743">
    <property type="entry name" value="Agenet"/>
    <property type="match status" value="2"/>
</dbReference>
<dbReference type="InterPro" id="IPR036142">
    <property type="entry name" value="ENT_dom-like_sf"/>
</dbReference>
<evidence type="ECO:0000256" key="1">
    <source>
        <dbReference type="ARBA" id="ARBA00004123"/>
    </source>
</evidence>
<dbReference type="InterPro" id="IPR014002">
    <property type="entry name" value="Agenet_dom_plant"/>
</dbReference>
<dbReference type="EMBL" id="JBBNAE010000002">
    <property type="protein sequence ID" value="KAK9146548.1"/>
    <property type="molecule type" value="Genomic_DNA"/>
</dbReference>
<dbReference type="Gene3D" id="1.10.1240.40">
    <property type="entry name" value="ENT domain"/>
    <property type="match status" value="1"/>
</dbReference>
<dbReference type="Pfam" id="PF05641">
    <property type="entry name" value="Agenet"/>
    <property type="match status" value="2"/>
</dbReference>
<dbReference type="InterPro" id="IPR008395">
    <property type="entry name" value="Agenet-like_dom"/>
</dbReference>